<reference evidence="3 4" key="1">
    <citation type="submission" date="2014-12" db="EMBL/GenBank/DDBJ databases">
        <title>Genome assembly of Enhygromyxa salina DSM 15201.</title>
        <authorList>
            <person name="Sharma G."/>
            <person name="Subramanian S."/>
        </authorList>
    </citation>
    <scope>NUCLEOTIDE SEQUENCE [LARGE SCALE GENOMIC DNA]</scope>
    <source>
        <strain evidence="3 4">DSM 15201</strain>
    </source>
</reference>
<feature type="chain" id="PRO_5002159401" evidence="2">
    <location>
        <begin position="31"/>
        <end position="802"/>
    </location>
</feature>
<name>A0A0C2D0S9_9BACT</name>
<keyword evidence="2" id="KW-0732">Signal</keyword>
<sequence length="802" mass="89610">MQHRGKLLLSLATILFVDAATIMAPAPAVAAPGRDFDLDVAIERIEDVESVLVSAENAANLEREETEEELAKRVVTGQLMLVDRDVERAAIVFLDVLENHPGSLAASQALYFLGEALALLEMDRWAIECFNGNLIDNSEDGRRYHQRSMARMFDLAVPRQDQGFARRPGLSATPEVRARLEAIGMNVDIAPPEGKVDEAVITRIALAVAAIAPEQRELELRYAFGRWLYFRGDHVGAITELDSLSPFSVPMSGGGLGAKWRIRASYFAATAALAMGATDEALGRFEAMTVATPINERDKRIVELAWLARARIHHDLNETDLAVKAYRRISRDSPFFSEAMYETAWTLLRAGSYERALQALDLLLVYDPDGPIVPEIKQLRGKVKIQMRDWQAAEGEFLALRREFDELSQRLGRQLEAKADAAGYFSAVAAEDMQHFSLGAVMPVEAVPVADTLPRAVQTVALAQEVGEVEQMLFETRALLARMEEAVKATERARLFTDLGAHLSSLDSADLEIIELQEKLLVRARTGITGAGMADIEAQRQALRKRVDNPLGDGSSRDDVTGGLREHAEQLHQLDLTVQALRAQLIATERYYEETRKDQRINPEGFLKQAAELRDEVAGLELTVATLEADVERVQTALRFSDPWAEAQRNAVNEYAAFLNRAFAALMKVRSDASAQKVWDRTVSLRGRVNEGRERLDNAAGRRLHRAIQILREERVNLDRYKVELEDKKGEARVLVGEVMQASYRDVVGELANLVTRSEVGLLDVAWAIQEVESEEIRRLETTRDRETRELQRVIDEALEEE</sequence>
<protein>
    <submittedName>
        <fullName evidence="3">Tetratricopeptide repeat domain protein</fullName>
    </submittedName>
</protein>
<accession>A0A0C2D0S9</accession>
<feature type="coiled-coil region" evidence="1">
    <location>
        <begin position="610"/>
        <end position="637"/>
    </location>
</feature>
<dbReference type="Pfam" id="PF13174">
    <property type="entry name" value="TPR_6"/>
    <property type="match status" value="1"/>
</dbReference>
<evidence type="ECO:0000313" key="4">
    <source>
        <dbReference type="Proteomes" id="UP000031599"/>
    </source>
</evidence>
<feature type="coiled-coil region" evidence="1">
    <location>
        <begin position="770"/>
        <end position="797"/>
    </location>
</feature>
<proteinExistence type="predicted"/>
<dbReference type="Proteomes" id="UP000031599">
    <property type="component" value="Unassembled WGS sequence"/>
</dbReference>
<evidence type="ECO:0000313" key="3">
    <source>
        <dbReference type="EMBL" id="KIG13732.1"/>
    </source>
</evidence>
<dbReference type="EMBL" id="JMCC02000089">
    <property type="protein sequence ID" value="KIG13732.1"/>
    <property type="molecule type" value="Genomic_DNA"/>
</dbReference>
<evidence type="ECO:0000256" key="2">
    <source>
        <dbReference type="SAM" id="SignalP"/>
    </source>
</evidence>
<comment type="caution">
    <text evidence="3">The sequence shown here is derived from an EMBL/GenBank/DDBJ whole genome shotgun (WGS) entry which is preliminary data.</text>
</comment>
<feature type="coiled-coil region" evidence="1">
    <location>
        <begin position="38"/>
        <end position="65"/>
    </location>
</feature>
<keyword evidence="1" id="KW-0175">Coiled coil</keyword>
<organism evidence="3 4">
    <name type="scientific">Enhygromyxa salina</name>
    <dbReference type="NCBI Taxonomy" id="215803"/>
    <lineage>
        <taxon>Bacteria</taxon>
        <taxon>Pseudomonadati</taxon>
        <taxon>Myxococcota</taxon>
        <taxon>Polyangia</taxon>
        <taxon>Nannocystales</taxon>
        <taxon>Nannocystaceae</taxon>
        <taxon>Enhygromyxa</taxon>
    </lineage>
</organism>
<gene>
    <name evidence="3" type="ORF">DB30_07578</name>
</gene>
<dbReference type="InterPro" id="IPR019734">
    <property type="entry name" value="TPR_rpt"/>
</dbReference>
<dbReference type="AlphaFoldDB" id="A0A0C2D0S9"/>
<feature type="signal peptide" evidence="2">
    <location>
        <begin position="1"/>
        <end position="30"/>
    </location>
</feature>
<evidence type="ECO:0000256" key="1">
    <source>
        <dbReference type="SAM" id="Coils"/>
    </source>
</evidence>
<dbReference type="Gene3D" id="1.25.40.10">
    <property type="entry name" value="Tetratricopeptide repeat domain"/>
    <property type="match status" value="1"/>
</dbReference>
<dbReference type="RefSeq" id="WP_052555051.1">
    <property type="nucleotide sequence ID" value="NZ_JMCC02000089.1"/>
</dbReference>
<dbReference type="InterPro" id="IPR011990">
    <property type="entry name" value="TPR-like_helical_dom_sf"/>
</dbReference>
<dbReference type="SUPFAM" id="SSF48452">
    <property type="entry name" value="TPR-like"/>
    <property type="match status" value="1"/>
</dbReference>